<keyword evidence="2" id="KW-1185">Reference proteome</keyword>
<feature type="non-terminal residue" evidence="1">
    <location>
        <position position="1"/>
    </location>
</feature>
<organism evidence="1 2">
    <name type="scientific">Dentiscutata erythropus</name>
    <dbReference type="NCBI Taxonomy" id="1348616"/>
    <lineage>
        <taxon>Eukaryota</taxon>
        <taxon>Fungi</taxon>
        <taxon>Fungi incertae sedis</taxon>
        <taxon>Mucoromycota</taxon>
        <taxon>Glomeromycotina</taxon>
        <taxon>Glomeromycetes</taxon>
        <taxon>Diversisporales</taxon>
        <taxon>Gigasporaceae</taxon>
        <taxon>Dentiscutata</taxon>
    </lineage>
</organism>
<dbReference type="Proteomes" id="UP000789405">
    <property type="component" value="Unassembled WGS sequence"/>
</dbReference>
<dbReference type="AlphaFoldDB" id="A0A9N9P6M6"/>
<evidence type="ECO:0000313" key="1">
    <source>
        <dbReference type="EMBL" id="CAG8788780.1"/>
    </source>
</evidence>
<proteinExistence type="predicted"/>
<comment type="caution">
    <text evidence="1">The sequence shown here is derived from an EMBL/GenBank/DDBJ whole genome shotgun (WGS) entry which is preliminary data.</text>
</comment>
<reference evidence="1" key="1">
    <citation type="submission" date="2021-06" db="EMBL/GenBank/DDBJ databases">
        <authorList>
            <person name="Kallberg Y."/>
            <person name="Tangrot J."/>
            <person name="Rosling A."/>
        </authorList>
    </citation>
    <scope>NUCLEOTIDE SEQUENCE</scope>
    <source>
        <strain evidence="1">MA453B</strain>
    </source>
</reference>
<dbReference type="EMBL" id="CAJVPY010025809">
    <property type="protein sequence ID" value="CAG8788780.1"/>
    <property type="molecule type" value="Genomic_DNA"/>
</dbReference>
<name>A0A9N9P6M6_9GLOM</name>
<sequence length="54" mass="6116">TSGQKHSSEEFITDGRNYKTCNNCRFTRAEKKSELVNSSSIESSFVEIISIQEV</sequence>
<gene>
    <name evidence="1" type="ORF">DERYTH_LOCUS20973</name>
</gene>
<protein>
    <submittedName>
        <fullName evidence="1">4357_t:CDS:1</fullName>
    </submittedName>
</protein>
<evidence type="ECO:0000313" key="2">
    <source>
        <dbReference type="Proteomes" id="UP000789405"/>
    </source>
</evidence>
<dbReference type="OrthoDB" id="2430671at2759"/>
<feature type="non-terminal residue" evidence="1">
    <location>
        <position position="54"/>
    </location>
</feature>
<accession>A0A9N9P6M6</accession>